<evidence type="ECO:0000256" key="1">
    <source>
        <dbReference type="ARBA" id="ARBA00022723"/>
    </source>
</evidence>
<dbReference type="InterPro" id="IPR050963">
    <property type="entry name" value="Sirohydro_Cobaltochel/CbiX"/>
</dbReference>
<dbReference type="InterPro" id="IPR002762">
    <property type="entry name" value="CbiX-like"/>
</dbReference>
<accession>A0A5C6DBE3</accession>
<dbReference type="RefSeq" id="WP_146602709.1">
    <property type="nucleotide sequence ID" value="NZ_SJPY01000012.1"/>
</dbReference>
<dbReference type="Pfam" id="PF01903">
    <property type="entry name" value="CbiX"/>
    <property type="match status" value="2"/>
</dbReference>
<gene>
    <name evidence="3" type="primary">cbiX</name>
    <name evidence="3" type="ORF">Q31b_56510</name>
</gene>
<organism evidence="3 4">
    <name type="scientific">Novipirellula aureliae</name>
    <dbReference type="NCBI Taxonomy" id="2527966"/>
    <lineage>
        <taxon>Bacteria</taxon>
        <taxon>Pseudomonadati</taxon>
        <taxon>Planctomycetota</taxon>
        <taxon>Planctomycetia</taxon>
        <taxon>Pirellulales</taxon>
        <taxon>Pirellulaceae</taxon>
        <taxon>Novipirellula</taxon>
    </lineage>
</organism>
<evidence type="ECO:0000313" key="4">
    <source>
        <dbReference type="Proteomes" id="UP000315471"/>
    </source>
</evidence>
<dbReference type="SUPFAM" id="SSF53800">
    <property type="entry name" value="Chelatase"/>
    <property type="match status" value="1"/>
</dbReference>
<dbReference type="PANTHER" id="PTHR33542">
    <property type="entry name" value="SIROHYDROCHLORIN FERROCHELATASE, CHLOROPLASTIC"/>
    <property type="match status" value="1"/>
</dbReference>
<keyword evidence="1" id="KW-0479">Metal-binding</keyword>
<dbReference type="OrthoDB" id="9797895at2"/>
<evidence type="ECO:0000256" key="2">
    <source>
        <dbReference type="ARBA" id="ARBA00023239"/>
    </source>
</evidence>
<keyword evidence="2 3" id="KW-0456">Lyase</keyword>
<dbReference type="PANTHER" id="PTHR33542:SF3">
    <property type="entry name" value="SIROHYDROCHLORIN FERROCHELATASE, CHLOROPLASTIC"/>
    <property type="match status" value="1"/>
</dbReference>
<dbReference type="EMBL" id="SJPY01000012">
    <property type="protein sequence ID" value="TWU34180.1"/>
    <property type="molecule type" value="Genomic_DNA"/>
</dbReference>
<dbReference type="Gene3D" id="3.40.50.1400">
    <property type="match status" value="2"/>
</dbReference>
<proteinExistence type="predicted"/>
<comment type="caution">
    <text evidence="3">The sequence shown here is derived from an EMBL/GenBank/DDBJ whole genome shotgun (WGS) entry which is preliminary data.</text>
</comment>
<dbReference type="Proteomes" id="UP000315471">
    <property type="component" value="Unassembled WGS sequence"/>
</dbReference>
<name>A0A5C6DBE3_9BACT</name>
<keyword evidence="4" id="KW-1185">Reference proteome</keyword>
<dbReference type="GO" id="GO:0016852">
    <property type="term" value="F:sirohydrochlorin cobaltochelatase activity"/>
    <property type="evidence" value="ECO:0007669"/>
    <property type="project" value="UniProtKB-EC"/>
</dbReference>
<protein>
    <submittedName>
        <fullName evidence="3">Sirohydrochlorin cobaltochelatase</fullName>
        <ecNumber evidence="3">4.99.1.3</ecNumber>
    </submittedName>
</protein>
<evidence type="ECO:0000313" key="3">
    <source>
        <dbReference type="EMBL" id="TWU34180.1"/>
    </source>
</evidence>
<sequence length="269" mass="29867">MTNDKYQGVLLVGHGTRDAQGTKQFFDLGELLKMELTGFCVEPCLLEFQSPTIPDAWDRLLERDIKRICVAPLLLFAAGHAKQDIPEIVMELHDRTPDVEVTQARPISRQSAMIELACAHLRHAMDKQQWSADAVTLVTVGRGSYDPCAQADMRVLGSIVASKLSVGDHHNAFYAMAEPKLPDVLDLIARLRPGGSTNSILVHPHLLFDGRLYQAIQRQVNEFRDRHPEIPIHLSSYLGADKLVAQAMADRVKSALDLAVHTPSLPLTR</sequence>
<dbReference type="AlphaFoldDB" id="A0A5C6DBE3"/>
<dbReference type="GO" id="GO:0046872">
    <property type="term" value="F:metal ion binding"/>
    <property type="evidence" value="ECO:0007669"/>
    <property type="project" value="UniProtKB-KW"/>
</dbReference>
<reference evidence="3 4" key="1">
    <citation type="submission" date="2019-02" db="EMBL/GenBank/DDBJ databases">
        <title>Deep-cultivation of Planctomycetes and their phenomic and genomic characterization uncovers novel biology.</title>
        <authorList>
            <person name="Wiegand S."/>
            <person name="Jogler M."/>
            <person name="Boedeker C."/>
            <person name="Pinto D."/>
            <person name="Vollmers J."/>
            <person name="Rivas-Marin E."/>
            <person name="Kohn T."/>
            <person name="Peeters S.H."/>
            <person name="Heuer A."/>
            <person name="Rast P."/>
            <person name="Oberbeckmann S."/>
            <person name="Bunk B."/>
            <person name="Jeske O."/>
            <person name="Meyerdierks A."/>
            <person name="Storesund J.E."/>
            <person name="Kallscheuer N."/>
            <person name="Luecker S."/>
            <person name="Lage O.M."/>
            <person name="Pohl T."/>
            <person name="Merkel B.J."/>
            <person name="Hornburger P."/>
            <person name="Mueller R.-W."/>
            <person name="Bruemmer F."/>
            <person name="Labrenz M."/>
            <person name="Spormann A.M."/>
            <person name="Op Den Camp H."/>
            <person name="Overmann J."/>
            <person name="Amann R."/>
            <person name="Jetten M.S.M."/>
            <person name="Mascher T."/>
            <person name="Medema M.H."/>
            <person name="Devos D.P."/>
            <person name="Kaster A.-K."/>
            <person name="Ovreas L."/>
            <person name="Rohde M."/>
            <person name="Galperin M.Y."/>
            <person name="Jogler C."/>
        </authorList>
    </citation>
    <scope>NUCLEOTIDE SEQUENCE [LARGE SCALE GENOMIC DNA]</scope>
    <source>
        <strain evidence="3 4">Q31b</strain>
    </source>
</reference>
<dbReference type="CDD" id="cd03416">
    <property type="entry name" value="CbiX_SirB_N"/>
    <property type="match status" value="1"/>
</dbReference>
<dbReference type="CDD" id="cd03414">
    <property type="entry name" value="CbiX_SirB_C"/>
    <property type="match status" value="1"/>
</dbReference>
<dbReference type="EC" id="4.99.1.3" evidence="3"/>